<feature type="compositionally biased region" description="Basic and acidic residues" evidence="3">
    <location>
        <begin position="604"/>
        <end position="630"/>
    </location>
</feature>
<evidence type="ECO:0000256" key="1">
    <source>
        <dbReference type="ARBA" id="ARBA00004123"/>
    </source>
</evidence>
<dbReference type="AlphaFoldDB" id="A0ABD3WKZ8"/>
<feature type="region of interest" description="Disordered" evidence="3">
    <location>
        <begin position="331"/>
        <end position="396"/>
    </location>
</feature>
<dbReference type="InterPro" id="IPR036034">
    <property type="entry name" value="PDZ_sf"/>
</dbReference>
<comment type="subcellular location">
    <subcellularLocation>
        <location evidence="1">Nucleus</location>
    </subcellularLocation>
</comment>
<comment type="caution">
    <text evidence="5">The sequence shown here is derived from an EMBL/GenBank/DDBJ whole genome shotgun (WGS) entry which is preliminary data.</text>
</comment>
<dbReference type="PANTHER" id="PTHR23348">
    <property type="entry name" value="PERIAXIN/AHNAK"/>
    <property type="match status" value="1"/>
</dbReference>
<feature type="compositionally biased region" description="Polar residues" evidence="3">
    <location>
        <begin position="526"/>
        <end position="537"/>
    </location>
</feature>
<evidence type="ECO:0000313" key="5">
    <source>
        <dbReference type="EMBL" id="KAL3873918.1"/>
    </source>
</evidence>
<evidence type="ECO:0000259" key="4">
    <source>
        <dbReference type="PROSITE" id="PS50106"/>
    </source>
</evidence>
<gene>
    <name evidence="5" type="ORF">ACJMK2_036995</name>
</gene>
<feature type="region of interest" description="Disordered" evidence="3">
    <location>
        <begin position="1"/>
        <end position="36"/>
    </location>
</feature>
<evidence type="ECO:0000256" key="3">
    <source>
        <dbReference type="SAM" id="MobiDB-lite"/>
    </source>
</evidence>
<protein>
    <recommendedName>
        <fullName evidence="4">PDZ domain-containing protein</fullName>
    </recommendedName>
</protein>
<feature type="compositionally biased region" description="Basic and acidic residues" evidence="3">
    <location>
        <begin position="505"/>
        <end position="514"/>
    </location>
</feature>
<proteinExistence type="predicted"/>
<accession>A0ABD3WKZ8</accession>
<reference evidence="5 6" key="1">
    <citation type="submission" date="2024-11" db="EMBL/GenBank/DDBJ databases">
        <title>Chromosome-level genome assembly of the freshwater bivalve Anodonta woodiana.</title>
        <authorList>
            <person name="Chen X."/>
        </authorList>
    </citation>
    <scope>NUCLEOTIDE SEQUENCE [LARGE SCALE GENOMIC DNA]</scope>
    <source>
        <strain evidence="5">MN2024</strain>
        <tissue evidence="5">Gills</tissue>
    </source>
</reference>
<keyword evidence="2" id="KW-0539">Nucleus</keyword>
<feature type="compositionally biased region" description="Low complexity" evidence="3">
    <location>
        <begin position="828"/>
        <end position="851"/>
    </location>
</feature>
<dbReference type="PROSITE" id="PS50106">
    <property type="entry name" value="PDZ"/>
    <property type="match status" value="1"/>
</dbReference>
<feature type="region of interest" description="Disordered" evidence="3">
    <location>
        <begin position="500"/>
        <end position="632"/>
    </location>
</feature>
<dbReference type="PANTHER" id="PTHR23348:SF16">
    <property type="entry name" value="LEUCINE RICH REPEAT FAMILY PROTEIN"/>
    <property type="match status" value="1"/>
</dbReference>
<organism evidence="5 6">
    <name type="scientific">Sinanodonta woodiana</name>
    <name type="common">Chinese pond mussel</name>
    <name type="synonym">Anodonta woodiana</name>
    <dbReference type="NCBI Taxonomy" id="1069815"/>
    <lineage>
        <taxon>Eukaryota</taxon>
        <taxon>Metazoa</taxon>
        <taxon>Spiralia</taxon>
        <taxon>Lophotrochozoa</taxon>
        <taxon>Mollusca</taxon>
        <taxon>Bivalvia</taxon>
        <taxon>Autobranchia</taxon>
        <taxon>Heteroconchia</taxon>
        <taxon>Palaeoheterodonta</taxon>
        <taxon>Unionida</taxon>
        <taxon>Unionoidea</taxon>
        <taxon>Unionidae</taxon>
        <taxon>Unioninae</taxon>
        <taxon>Sinanodonta</taxon>
    </lineage>
</organism>
<dbReference type="GO" id="GO:0005634">
    <property type="term" value="C:nucleus"/>
    <property type="evidence" value="ECO:0007669"/>
    <property type="project" value="UniProtKB-SubCell"/>
</dbReference>
<keyword evidence="6" id="KW-1185">Reference proteome</keyword>
<dbReference type="Gene3D" id="2.30.42.10">
    <property type="match status" value="1"/>
</dbReference>
<dbReference type="SMART" id="SM00228">
    <property type="entry name" value="PDZ"/>
    <property type="match status" value="1"/>
</dbReference>
<feature type="compositionally biased region" description="Polar residues" evidence="3">
    <location>
        <begin position="334"/>
        <end position="344"/>
    </location>
</feature>
<dbReference type="InterPro" id="IPR052082">
    <property type="entry name" value="Myelin_sheath_structural"/>
</dbReference>
<evidence type="ECO:0000256" key="2">
    <source>
        <dbReference type="ARBA" id="ARBA00023242"/>
    </source>
</evidence>
<evidence type="ECO:0000313" key="6">
    <source>
        <dbReference type="Proteomes" id="UP001634394"/>
    </source>
</evidence>
<feature type="region of interest" description="Disordered" evidence="3">
    <location>
        <begin position="826"/>
        <end position="874"/>
    </location>
</feature>
<dbReference type="Proteomes" id="UP001634394">
    <property type="component" value="Unassembled WGS sequence"/>
</dbReference>
<name>A0ABD3WKZ8_SINWO</name>
<dbReference type="EMBL" id="JBJQND010000006">
    <property type="protein sequence ID" value="KAL3873918.1"/>
    <property type="molecule type" value="Genomic_DNA"/>
</dbReference>
<feature type="compositionally biased region" description="Polar residues" evidence="3">
    <location>
        <begin position="1"/>
        <end position="12"/>
    </location>
</feature>
<dbReference type="CDD" id="cd00136">
    <property type="entry name" value="PDZ_canonical"/>
    <property type="match status" value="1"/>
</dbReference>
<dbReference type="SUPFAM" id="SSF50156">
    <property type="entry name" value="PDZ domain-like"/>
    <property type="match status" value="1"/>
</dbReference>
<feature type="domain" description="PDZ" evidence="4">
    <location>
        <begin position="57"/>
        <end position="122"/>
    </location>
</feature>
<sequence>MAAQGSTSPSKSPESKNAGKTWMSLPKGDFPGPGLNRSGSIGSLDRNYLTGDPDVTSVWLHSQDFIGLGFNIAGSMRDGIFVSQVHNRGPAVESGKFRVGDRIVSVTVSFENIVYEDALTILSYASPYPVQVTLQKEKQVPKGRRVSDSSPNLKHPLYRSQSVDTLVRLGKENILHPKRCLSETGYVKKDSPQGSKRVSKTPFENDFIPEIAEDIGSTLEGNNDVFTKPITPEIKIRKQVAPVTPVYKIKNEKAHALFENRVSVDAGIPNATVDLSSASDKDDTKIKKEIQHNGETFAKDAVDFANVFDQLTEQDRLDVIRLSYIDPDERSSHDNSIIIPSNVPQAEISPTYADDEPKSPPSKPERKKKKGSSSSIQSLSDFGMPPDIPDSSPPADALVDDAIEMEIVEVTLSPPSKFEDKIPEEEKITPYVITRTKLIYGNQIDFETVQMESIVNDHDVLDAFRSPAGDFSTTLTDTSASDESTLVQSPFGEPVEEEVITAKQSQRDSSEAPMHRFLFPTDQRMSETTVNESNVEINESDSDASFASSSTDEEDVESKNDEYEVPMPRLPFPQQHTVPETTADESDRESKESDSDASFASSSSEKDKDESKNYHDGKEQQSNTEYDKLPPLDMNLNFDTDFFKEKFPSRNAKENQRGLSYDISVDEFNAMEKNVIKLNAKSEKQPPKGGIAFEIRDDIVSGVPQTVTTHTVHRTSSYDIVSMKTESSGDKVSHRSTSFKYDVKRPEDVNVDDLSGTRLVRSGSFPDIPQNDSENDWTKMQDFDVDHEVLEQHLRDETIFNENQLKLEKHQKATLFKARDNLADLSDSDSQCKSVSSMSSSSNDNSPSPSNQYTLNGQDDGLGTSPDSSPVKVTPSFESKVDLITNVQKIGHDAFTITLKASNDNDANC</sequence>
<dbReference type="Pfam" id="PF00595">
    <property type="entry name" value="PDZ"/>
    <property type="match status" value="1"/>
</dbReference>
<dbReference type="InterPro" id="IPR001478">
    <property type="entry name" value="PDZ"/>
</dbReference>